<comment type="caution">
    <text evidence="3">The sequence shown here is derived from an EMBL/GenBank/DDBJ whole genome shotgun (WGS) entry which is preliminary data.</text>
</comment>
<evidence type="ECO:0000259" key="2">
    <source>
        <dbReference type="PROSITE" id="PS51262"/>
    </source>
</evidence>
<organism evidence="3 4">
    <name type="scientific">Hydrogenophaga bisanensis</name>
    <dbReference type="NCBI Taxonomy" id="439611"/>
    <lineage>
        <taxon>Bacteria</taxon>
        <taxon>Pseudomonadati</taxon>
        <taxon>Pseudomonadota</taxon>
        <taxon>Betaproteobacteria</taxon>
        <taxon>Burkholderiales</taxon>
        <taxon>Comamonadaceae</taxon>
        <taxon>Hydrogenophaga</taxon>
    </lineage>
</organism>
<keyword evidence="1" id="KW-0175">Coiled coil</keyword>
<keyword evidence="4" id="KW-1185">Reference proteome</keyword>
<evidence type="ECO:0000313" key="3">
    <source>
        <dbReference type="EMBL" id="MFC7434050.1"/>
    </source>
</evidence>
<dbReference type="Pfam" id="PF05157">
    <property type="entry name" value="MshEN"/>
    <property type="match status" value="1"/>
</dbReference>
<dbReference type="InterPro" id="IPR017903">
    <property type="entry name" value="COS_domain"/>
</dbReference>
<dbReference type="RefSeq" id="WP_374640614.1">
    <property type="nucleotide sequence ID" value="NZ_JBHTBX010000003.1"/>
</dbReference>
<dbReference type="InterPro" id="IPR037257">
    <property type="entry name" value="T2SS_E_N_sf"/>
</dbReference>
<dbReference type="InterPro" id="IPR007831">
    <property type="entry name" value="T2SS_GspE_N"/>
</dbReference>
<evidence type="ECO:0000313" key="4">
    <source>
        <dbReference type="Proteomes" id="UP001596495"/>
    </source>
</evidence>
<dbReference type="Gene3D" id="3.30.300.160">
    <property type="entry name" value="Type II secretion system, protein E, N-terminal domain"/>
    <property type="match status" value="1"/>
</dbReference>
<sequence length="175" mass="19390">MSTEPRTAVAPQVAARNLPELLQALQSLRRAPIVDLKQALMQLQVLDEATITALDQEDPQLFHSRSRKLVERVVVSEFDWHRAMARVAGLPEIDALTFEIDPKALEVVSIDQARLYGVLPLGMVDELFFVAASKPTSDELQHQLQVATGGRSMPMVWASADAIDRRLDQLGSPLI</sequence>
<dbReference type="PROSITE" id="PS51262">
    <property type="entry name" value="COS"/>
    <property type="match status" value="1"/>
</dbReference>
<dbReference type="Proteomes" id="UP001596495">
    <property type="component" value="Unassembled WGS sequence"/>
</dbReference>
<accession>A0ABW2R7I7</accession>
<proteinExistence type="predicted"/>
<dbReference type="SUPFAM" id="SSF160246">
    <property type="entry name" value="EspE N-terminal domain-like"/>
    <property type="match status" value="1"/>
</dbReference>
<dbReference type="EMBL" id="JBHTBX010000003">
    <property type="protein sequence ID" value="MFC7434050.1"/>
    <property type="molecule type" value="Genomic_DNA"/>
</dbReference>
<feature type="domain" description="COS" evidence="2">
    <location>
        <begin position="54"/>
        <end position="113"/>
    </location>
</feature>
<protein>
    <recommendedName>
        <fullName evidence="2">COS domain-containing protein</fullName>
    </recommendedName>
</protein>
<evidence type="ECO:0000256" key="1">
    <source>
        <dbReference type="ARBA" id="ARBA00023054"/>
    </source>
</evidence>
<name>A0ABW2R7I7_9BURK</name>
<reference evidence="4" key="1">
    <citation type="journal article" date="2019" name="Int. J. Syst. Evol. Microbiol.">
        <title>The Global Catalogue of Microorganisms (GCM) 10K type strain sequencing project: providing services to taxonomists for standard genome sequencing and annotation.</title>
        <authorList>
            <consortium name="The Broad Institute Genomics Platform"/>
            <consortium name="The Broad Institute Genome Sequencing Center for Infectious Disease"/>
            <person name="Wu L."/>
            <person name="Ma J."/>
        </authorList>
    </citation>
    <scope>NUCLEOTIDE SEQUENCE [LARGE SCALE GENOMIC DNA]</scope>
    <source>
        <strain evidence="4">CCUG 54518</strain>
    </source>
</reference>
<gene>
    <name evidence="3" type="ORF">ACFQNJ_05950</name>
</gene>